<dbReference type="Gene3D" id="3.40.50.1860">
    <property type="match status" value="2"/>
</dbReference>
<dbReference type="AlphaFoldDB" id="K7S638"/>
<accession>K7S638</accession>
<dbReference type="eggNOG" id="COG1794">
    <property type="taxonomic scope" value="Bacteria"/>
</dbReference>
<dbReference type="STRING" id="1171373.PACID_23320"/>
<dbReference type="InterPro" id="IPR001920">
    <property type="entry name" value="Asp/Glu_race"/>
</dbReference>
<evidence type="ECO:0000256" key="1">
    <source>
        <dbReference type="ARBA" id="ARBA00007847"/>
    </source>
</evidence>
<dbReference type="HOGENOM" id="CLU_055360_1_0_11"/>
<dbReference type="EC" id="5.1.1.13" evidence="3"/>
<name>K7S638_ACIA4</name>
<organism evidence="3 4">
    <name type="scientific">Acidipropionibacterium acidipropionici (strain ATCC 4875 / DSM 20272 / JCM 6432 / NBRC 12425 / NCIMB 8070 / 4)</name>
    <name type="common">Propionibacterium acidipropionici</name>
    <dbReference type="NCBI Taxonomy" id="1171373"/>
    <lineage>
        <taxon>Bacteria</taxon>
        <taxon>Bacillati</taxon>
        <taxon>Actinomycetota</taxon>
        <taxon>Actinomycetes</taxon>
        <taxon>Propionibacteriales</taxon>
        <taxon>Propionibacteriaceae</taxon>
        <taxon>Acidipropionibacterium</taxon>
    </lineage>
</organism>
<dbReference type="GO" id="GO:0047689">
    <property type="term" value="F:aspartate racemase activity"/>
    <property type="evidence" value="ECO:0007669"/>
    <property type="project" value="UniProtKB-EC"/>
</dbReference>
<dbReference type="EMBL" id="CP003493">
    <property type="protein sequence ID" value="AFV90112.1"/>
    <property type="molecule type" value="Genomic_DNA"/>
</dbReference>
<dbReference type="PATRIC" id="fig|1171373.8.peg.2302"/>
<dbReference type="NCBIfam" id="TIGR00035">
    <property type="entry name" value="asp_race"/>
    <property type="match status" value="1"/>
</dbReference>
<comment type="similarity">
    <text evidence="1">Belongs to the aspartate/glutamate racemases family.</text>
</comment>
<gene>
    <name evidence="3" type="primary">racX</name>
    <name evidence="3" type="ordered locus">PACID_23320</name>
</gene>
<dbReference type="Pfam" id="PF01177">
    <property type="entry name" value="Asp_Glu_race"/>
    <property type="match status" value="1"/>
</dbReference>
<sequence length="229" mass="24614">MKTIGVLGGMSWKSSADWYRMANEQVHETLGGYHSTPILLDSLDFAEIEALQESGDWEDAGAILAEHAKRLEAAGAGLIVLCTNTMHIVADRITAAIGVPFLHIGDTTAEAITAAGLSTVGVLGTSFTMEQPFYRDRLAAHGITSLVPEDADRATVHRIIFDELVHGIVTDQSRRAYREVIRRLVDRGAEGIILGCTEIELLIGRADSTVPVFPTTALHVRAALEAAGL</sequence>
<protein>
    <submittedName>
        <fullName evidence="3">Aspartate/glutamate racemase</fullName>
        <ecNumber evidence="3">5.1.1.13</ecNumber>
    </submittedName>
</protein>
<dbReference type="RefSeq" id="WP_015071009.1">
    <property type="nucleotide sequence ID" value="NC_019395.1"/>
</dbReference>
<keyword evidence="2 3" id="KW-0413">Isomerase</keyword>
<proteinExistence type="inferred from homology"/>
<dbReference type="Proteomes" id="UP000000214">
    <property type="component" value="Chromosome"/>
</dbReference>
<evidence type="ECO:0000313" key="4">
    <source>
        <dbReference type="Proteomes" id="UP000000214"/>
    </source>
</evidence>
<dbReference type="KEGG" id="pbo:PACID_23320"/>
<evidence type="ECO:0000256" key="2">
    <source>
        <dbReference type="ARBA" id="ARBA00023235"/>
    </source>
</evidence>
<dbReference type="InterPro" id="IPR004380">
    <property type="entry name" value="Asp_race"/>
</dbReference>
<reference evidence="3 4" key="1">
    <citation type="journal article" date="2012" name="BMC Genomics">
        <title>The genome sequence of Propionibacterium acidipropionici provides insights into its biotechnological and industrial potential.</title>
        <authorList>
            <person name="Parizzi L.P."/>
            <person name="Grassi M.C."/>
            <person name="Llerena L.A."/>
            <person name="Carazzolle M.F."/>
            <person name="Queiroz V.L."/>
            <person name="Lunardi I."/>
            <person name="Zeidler A.F."/>
            <person name="Teixeira P.J."/>
            <person name="Mieczkowski P."/>
            <person name="Rincones J."/>
            <person name="Pereira G.A."/>
        </authorList>
    </citation>
    <scope>NUCLEOTIDE SEQUENCE [LARGE SCALE GENOMIC DNA]</scope>
    <source>
        <strain evidence="4">ATCC 4875 / DSM 20272 / JCM 6432 / NBRC 12425 / NCIMB 8070</strain>
    </source>
</reference>
<evidence type="ECO:0000313" key="3">
    <source>
        <dbReference type="EMBL" id="AFV90112.1"/>
    </source>
</evidence>
<dbReference type="InterPro" id="IPR015942">
    <property type="entry name" value="Asp/Glu/hydantoin_racemase"/>
</dbReference>
<dbReference type="PANTHER" id="PTHR21198:SF7">
    <property type="entry name" value="ASPARTATE-GLUTAMATE RACEMASE FAMILY"/>
    <property type="match status" value="1"/>
</dbReference>
<dbReference type="PANTHER" id="PTHR21198">
    <property type="entry name" value="GLUTAMATE RACEMASE"/>
    <property type="match status" value="1"/>
</dbReference>
<dbReference type="SUPFAM" id="SSF53681">
    <property type="entry name" value="Aspartate/glutamate racemase"/>
    <property type="match status" value="2"/>
</dbReference>